<evidence type="ECO:0000256" key="5">
    <source>
        <dbReference type="ARBA" id="ARBA00022840"/>
    </source>
</evidence>
<feature type="domain" description="Glutamyl/glutaminyl-tRNA synthetase class Ib catalytic" evidence="9">
    <location>
        <begin position="15"/>
        <end position="318"/>
    </location>
</feature>
<evidence type="ECO:0000256" key="4">
    <source>
        <dbReference type="ARBA" id="ARBA00022833"/>
    </source>
</evidence>
<dbReference type="PRINTS" id="PR00987">
    <property type="entry name" value="TRNASYNTHGLU"/>
</dbReference>
<organism evidence="10 11">
    <name type="scientific">Arcanobacterium pinnipediorum</name>
    <dbReference type="NCBI Taxonomy" id="1503041"/>
    <lineage>
        <taxon>Bacteria</taxon>
        <taxon>Bacillati</taxon>
        <taxon>Actinomycetota</taxon>
        <taxon>Actinomycetes</taxon>
        <taxon>Actinomycetales</taxon>
        <taxon>Actinomycetaceae</taxon>
        <taxon>Arcanobacterium</taxon>
    </lineage>
</organism>
<dbReference type="InterPro" id="IPR014729">
    <property type="entry name" value="Rossmann-like_a/b/a_fold"/>
</dbReference>
<protein>
    <recommendedName>
        <fullName evidence="7">Glutamyl-Q tRNA(Asp) synthetase</fullName>
        <shortName evidence="7">Glu-Q-RSs</shortName>
        <ecNumber evidence="7">6.1.1.-</ecNumber>
    </recommendedName>
</protein>
<evidence type="ECO:0000256" key="3">
    <source>
        <dbReference type="ARBA" id="ARBA00022741"/>
    </source>
</evidence>
<comment type="similarity">
    <text evidence="7">Belongs to the class-I aminoacyl-tRNA synthetase family. GluQ subfamily.</text>
</comment>
<feature type="short sequence motif" description="'HIGH' region" evidence="7">
    <location>
        <begin position="18"/>
        <end position="28"/>
    </location>
</feature>
<evidence type="ECO:0000256" key="8">
    <source>
        <dbReference type="RuleBase" id="RU363037"/>
    </source>
</evidence>
<dbReference type="EC" id="6.1.1.-" evidence="7"/>
<dbReference type="Gene3D" id="3.40.50.620">
    <property type="entry name" value="HUPs"/>
    <property type="match status" value="1"/>
</dbReference>
<dbReference type="InterPro" id="IPR001412">
    <property type="entry name" value="aa-tRNA-synth_I_CS"/>
</dbReference>
<dbReference type="Pfam" id="PF00749">
    <property type="entry name" value="tRNA-synt_1c"/>
    <property type="match status" value="1"/>
</dbReference>
<feature type="binding site" evidence="7">
    <location>
        <position position="106"/>
    </location>
    <ligand>
        <name>Zn(2+)</name>
        <dbReference type="ChEBI" id="CHEBI:29105"/>
    </ligand>
</feature>
<dbReference type="InterPro" id="IPR022380">
    <property type="entry name" value="Glu-Q_tRNA(Asp)_Synthase"/>
</dbReference>
<proteinExistence type="inferred from homology"/>
<feature type="binding site" evidence="7">
    <location>
        <begin position="15"/>
        <end position="19"/>
    </location>
    <ligand>
        <name>L-glutamate</name>
        <dbReference type="ChEBI" id="CHEBI:29985"/>
    </ligand>
</feature>
<dbReference type="InterPro" id="IPR020058">
    <property type="entry name" value="Glu/Gln-tRNA-synth_Ib_cat-dom"/>
</dbReference>
<dbReference type="PROSITE" id="PS00178">
    <property type="entry name" value="AA_TRNA_LIGASE_I"/>
    <property type="match status" value="1"/>
</dbReference>
<feature type="binding site" evidence="7">
    <location>
        <position position="192"/>
    </location>
    <ligand>
        <name>L-glutamate</name>
        <dbReference type="ChEBI" id="CHEBI:29985"/>
    </ligand>
</feature>
<dbReference type="HAMAP" id="MF_01428">
    <property type="entry name" value="Glu_Q_tRNA_synth"/>
    <property type="match status" value="1"/>
</dbReference>
<feature type="binding site" evidence="7">
    <location>
        <position position="210"/>
    </location>
    <ligand>
        <name>L-glutamate</name>
        <dbReference type="ChEBI" id="CHEBI:29985"/>
    </ligand>
</feature>
<dbReference type="Proteomes" id="UP001056109">
    <property type="component" value="Chromosome"/>
</dbReference>
<keyword evidence="11" id="KW-1185">Reference proteome</keyword>
<dbReference type="PANTHER" id="PTHR43311:SF1">
    <property type="entry name" value="GLUTAMYL-Q TRNA(ASP) SYNTHETASE"/>
    <property type="match status" value="1"/>
</dbReference>
<name>A0ABY5AJW8_9ACTO</name>
<sequence>MMNETASVDEVGQGRFAPSPTGDFHLGNLRTALLAWAFARHSGRGFHMRMEDLDERSRPPFVDSQLRDLDALGIDWDGPVVFQSQRLARYDEIFAQMMARGELYECYCTRKELAALASAPHRPPGSYPGTCRYLTDAERRAGREKLAAMNRGPAFRLASSVREGTVDDIQCGSYRAAIDDLVIRRGDGVYSYNFVSVVDDAEYGVTQIVRGDDLLPSTPRQMYLQHVLGYPHPQYAHVPLVLNRDGVRLAKRDGAVTIGQLSQYGWQVGDIIALLATSLQLGGDEMAVSDIRTAPDFLAVFEPKLLPRSPWLVDVDSLTAGPTSFFASLRDG</sequence>
<evidence type="ECO:0000313" key="10">
    <source>
        <dbReference type="EMBL" id="USR79559.1"/>
    </source>
</evidence>
<keyword evidence="2 7" id="KW-0479">Metal-binding</keyword>
<dbReference type="GO" id="GO:0016874">
    <property type="term" value="F:ligase activity"/>
    <property type="evidence" value="ECO:0007669"/>
    <property type="project" value="UniProtKB-KW"/>
</dbReference>
<comment type="function">
    <text evidence="7">Catalyzes the tRNA-independent activation of glutamate in presence of ATP and the subsequent transfer of glutamate onto a tRNA(Asp). Glutamate is transferred on the 2-amino-5-(4,5-dihydroxy-2-cyclopenten-1-yl) moiety of the queuosine in the wobble position of the QUC anticodon.</text>
</comment>
<feature type="binding site" evidence="7">
    <location>
        <position position="251"/>
    </location>
    <ligand>
        <name>ATP</name>
        <dbReference type="ChEBI" id="CHEBI:30616"/>
    </ligand>
</feature>
<evidence type="ECO:0000256" key="7">
    <source>
        <dbReference type="HAMAP-Rule" id="MF_01428"/>
    </source>
</evidence>
<gene>
    <name evidence="10" type="primary">gluQRS</name>
    <name evidence="7" type="synonym">gluQ</name>
    <name evidence="10" type="ORF">NG665_00740</name>
</gene>
<feature type="binding site" evidence="7">
    <location>
        <position position="108"/>
    </location>
    <ligand>
        <name>Zn(2+)</name>
        <dbReference type="ChEBI" id="CHEBI:29105"/>
    </ligand>
</feature>
<feature type="binding site" evidence="7">
    <location>
        <position position="51"/>
    </location>
    <ligand>
        <name>L-glutamate</name>
        <dbReference type="ChEBI" id="CHEBI:29985"/>
    </ligand>
</feature>
<feature type="binding site" evidence="7">
    <location>
        <position position="127"/>
    </location>
    <ligand>
        <name>Zn(2+)</name>
        <dbReference type="ChEBI" id="CHEBI:29105"/>
    </ligand>
</feature>
<dbReference type="InterPro" id="IPR049940">
    <property type="entry name" value="GluQ/Sye"/>
</dbReference>
<evidence type="ECO:0000313" key="11">
    <source>
        <dbReference type="Proteomes" id="UP001056109"/>
    </source>
</evidence>
<reference evidence="10" key="1">
    <citation type="submission" date="2022-06" db="EMBL/GenBank/DDBJ databases">
        <title>Complete Genome Sequence of Arcanobacterium pinnipediorum strain DSM 28752 isolated from a harbour seal.</title>
        <authorList>
            <person name="Borowiak M."/>
            <person name="Kreitlow A."/>
            <person name="Alssahen M."/>
            <person name="Malorny B."/>
            <person name="Laemmler C."/>
            <person name="Prenger-Berninghoff E."/>
            <person name="Siebert U."/>
            <person name="Ploetz M."/>
            <person name="Abdulmawjood A."/>
        </authorList>
    </citation>
    <scope>NUCLEOTIDE SEQUENCE</scope>
    <source>
        <strain evidence="10">DSM 28752</strain>
    </source>
</reference>
<evidence type="ECO:0000259" key="9">
    <source>
        <dbReference type="Pfam" id="PF00749"/>
    </source>
</evidence>
<keyword evidence="5 7" id="KW-0067">ATP-binding</keyword>
<dbReference type="SUPFAM" id="SSF52374">
    <property type="entry name" value="Nucleotidylyl transferase"/>
    <property type="match status" value="1"/>
</dbReference>
<keyword evidence="1 7" id="KW-0436">Ligase</keyword>
<dbReference type="NCBIfam" id="NF004315">
    <property type="entry name" value="PRK05710.1-4"/>
    <property type="match status" value="1"/>
</dbReference>
<evidence type="ECO:0000256" key="1">
    <source>
        <dbReference type="ARBA" id="ARBA00022598"/>
    </source>
</evidence>
<accession>A0ABY5AJW8</accession>
<comment type="cofactor">
    <cofactor evidence="7">
        <name>Zn(2+)</name>
        <dbReference type="ChEBI" id="CHEBI:29105"/>
    </cofactor>
    <text evidence="7">Binds 1 zinc ion per subunit.</text>
</comment>
<feature type="short sequence motif" description="'KMSKS' region" evidence="7">
    <location>
        <begin position="248"/>
        <end position="252"/>
    </location>
</feature>
<keyword evidence="8" id="KW-0648">Protein biosynthesis</keyword>
<evidence type="ECO:0000256" key="2">
    <source>
        <dbReference type="ARBA" id="ARBA00022723"/>
    </source>
</evidence>
<dbReference type="RefSeq" id="WP_252673428.1">
    <property type="nucleotide sequence ID" value="NZ_CP099547.1"/>
</dbReference>
<keyword evidence="6 7" id="KW-0030">Aminoacyl-tRNA synthetase</keyword>
<evidence type="ECO:0000256" key="6">
    <source>
        <dbReference type="ARBA" id="ARBA00023146"/>
    </source>
</evidence>
<keyword evidence="4 7" id="KW-0862">Zinc</keyword>
<feature type="binding site" evidence="7">
    <location>
        <position position="131"/>
    </location>
    <ligand>
        <name>Zn(2+)</name>
        <dbReference type="ChEBI" id="CHEBI:29105"/>
    </ligand>
</feature>
<dbReference type="InterPro" id="IPR000924">
    <property type="entry name" value="Glu/Gln-tRNA-synth"/>
</dbReference>
<dbReference type="EMBL" id="CP099547">
    <property type="protein sequence ID" value="USR79559.1"/>
    <property type="molecule type" value="Genomic_DNA"/>
</dbReference>
<keyword evidence="3 7" id="KW-0547">Nucleotide-binding</keyword>
<dbReference type="PANTHER" id="PTHR43311">
    <property type="entry name" value="GLUTAMATE--TRNA LIGASE"/>
    <property type="match status" value="1"/>
</dbReference>